<comment type="caution">
    <text evidence="1">The sequence shown here is derived from an EMBL/GenBank/DDBJ whole genome shotgun (WGS) entry which is preliminary data.</text>
</comment>
<accession>A0ACC2XPV9</accession>
<name>A0ACC2XPV9_9TREE</name>
<gene>
    <name evidence="1" type="ORF">QFC24_002342</name>
</gene>
<proteinExistence type="predicted"/>
<sequence>MGVVALFAQRSQAQVTATGTMGPTNPATATLGTAINQTSYSRLLSLNNIQDFCLFAPPEPGATIGDIEAEVVAFCTQPRNNARVIPDGVLKAVHFVETPLYVQVQGWGDLTQLNIAPGDQGGELDPHGATGEGNPVGGNVTSNISGTDVSYGEWMSFISATQFCLRICISENTTYSAALECQHTYDLMGCEWAMPGDYTEDTFTSCDGDAAYPPGIYPRADGSTSTFAQRYSYTDSAGATQYGGVTVTPTAPYSIPATSNCQAFSTVGNGISSLALAQSATVTPASNFFAQPTISHSTGKSQPTQSKGTCKRSTR</sequence>
<keyword evidence="2" id="KW-1185">Reference proteome</keyword>
<protein>
    <submittedName>
        <fullName evidence="1">Uncharacterized protein</fullName>
    </submittedName>
</protein>
<dbReference type="EMBL" id="JASBWV010000006">
    <property type="protein sequence ID" value="KAJ9126070.1"/>
    <property type="molecule type" value="Genomic_DNA"/>
</dbReference>
<dbReference type="Proteomes" id="UP001234202">
    <property type="component" value="Unassembled WGS sequence"/>
</dbReference>
<evidence type="ECO:0000313" key="2">
    <source>
        <dbReference type="Proteomes" id="UP001234202"/>
    </source>
</evidence>
<reference evidence="1" key="1">
    <citation type="submission" date="2023-04" db="EMBL/GenBank/DDBJ databases">
        <title>Draft Genome sequencing of Naganishia species isolated from polar environments using Oxford Nanopore Technology.</title>
        <authorList>
            <person name="Leo P."/>
            <person name="Venkateswaran K."/>
        </authorList>
    </citation>
    <scope>NUCLEOTIDE SEQUENCE</scope>
    <source>
        <strain evidence="1">DBVPG 5303</strain>
    </source>
</reference>
<organism evidence="1 2">
    <name type="scientific">Naganishia onofrii</name>
    <dbReference type="NCBI Taxonomy" id="1851511"/>
    <lineage>
        <taxon>Eukaryota</taxon>
        <taxon>Fungi</taxon>
        <taxon>Dikarya</taxon>
        <taxon>Basidiomycota</taxon>
        <taxon>Agaricomycotina</taxon>
        <taxon>Tremellomycetes</taxon>
        <taxon>Filobasidiales</taxon>
        <taxon>Filobasidiaceae</taxon>
        <taxon>Naganishia</taxon>
    </lineage>
</organism>
<evidence type="ECO:0000313" key="1">
    <source>
        <dbReference type="EMBL" id="KAJ9126070.1"/>
    </source>
</evidence>